<dbReference type="Proteomes" id="UP000235023">
    <property type="component" value="Unassembled WGS sequence"/>
</dbReference>
<accession>A0A2J5HUR1</accession>
<dbReference type="OrthoDB" id="5125733at2759"/>
<feature type="domain" description="Heterokaryon incompatibility" evidence="1">
    <location>
        <begin position="183"/>
        <end position="334"/>
    </location>
</feature>
<evidence type="ECO:0000313" key="3">
    <source>
        <dbReference type="Proteomes" id="UP000235023"/>
    </source>
</evidence>
<name>A0A2J5HUR1_9EURO</name>
<evidence type="ECO:0000313" key="2">
    <source>
        <dbReference type="EMBL" id="PLN81120.1"/>
    </source>
</evidence>
<dbReference type="PANTHER" id="PTHR33112:SF10">
    <property type="entry name" value="TOL"/>
    <property type="match status" value="1"/>
</dbReference>
<dbReference type="EMBL" id="KZ559540">
    <property type="protein sequence ID" value="PLN81120.1"/>
    <property type="molecule type" value="Genomic_DNA"/>
</dbReference>
<evidence type="ECO:0000259" key="1">
    <source>
        <dbReference type="Pfam" id="PF06985"/>
    </source>
</evidence>
<dbReference type="Pfam" id="PF06985">
    <property type="entry name" value="HET"/>
    <property type="match status" value="1"/>
</dbReference>
<dbReference type="PANTHER" id="PTHR33112">
    <property type="entry name" value="DOMAIN PROTEIN, PUTATIVE-RELATED"/>
    <property type="match status" value="1"/>
</dbReference>
<organism evidence="2 3">
    <name type="scientific">Aspergillus taichungensis</name>
    <dbReference type="NCBI Taxonomy" id="482145"/>
    <lineage>
        <taxon>Eukaryota</taxon>
        <taxon>Fungi</taxon>
        <taxon>Dikarya</taxon>
        <taxon>Ascomycota</taxon>
        <taxon>Pezizomycotina</taxon>
        <taxon>Eurotiomycetes</taxon>
        <taxon>Eurotiomycetidae</taxon>
        <taxon>Eurotiales</taxon>
        <taxon>Aspergillaceae</taxon>
        <taxon>Aspergillus</taxon>
        <taxon>Aspergillus subgen. Circumdati</taxon>
    </lineage>
</organism>
<dbReference type="AlphaFoldDB" id="A0A2J5HUR1"/>
<keyword evidence="3" id="KW-1185">Reference proteome</keyword>
<sequence>MLCTTCRQIFSGSFSQRTSAHHFCLQNLEKAALDECYICQVLWRTVSDQPPRLSEKPENPKSKPISQYCFSRKSVSGSEILELEFVVDRNGVENGGSCVAFCLQSMNDADSIDVNMFSSAHTWESSVQNASKWLSDCMDNHDRCRMSPLSGYTPTRLIQIGSPSADKICLLLHPSEQGYALRYATLSHCWGASQTSDFSALTSASREVLEDGVSISDLDPVFQDAIFTARSLGLHYLWMDSLCIFQDSIADWHKEAPLMSHVYGGAVVNIAASVAEKNEASCFPERDISLIQPCVIEPSWDNCENGAYNIYYTRFWDDTFESLPLMERAWVTQELLLAPRVLHLTGSQLFWECYELNACEAYPGGLPPNLPEPWMMRDTLWTILHSSRRGPESRVMTAVPEIRDAMRESWANIVEVYTACQLTYQSDKLMALSGFSRVMERALHDKYCAGLWRSTLITDLFWLGPCDRQELCPRPSPYRAPSWSWASLNDPVSLPSAYNEQWEDLEPLVDIISCEVQTATHDPFGAVTGGLLRIAGPLTTIKLRQKTDGGWLVFFDGAWWKDGGRPFISIDCAPTTNQLHCLPLYLDTHQSPSWNVACILLEPAETKRGQFRRVGALIAFSGALGMDVWTNFEHQKKEDWFAYESVSENGRYELSIL</sequence>
<protein>
    <submittedName>
        <fullName evidence="2">Heterokaryon incompatibility protein-domain-containing protein</fullName>
    </submittedName>
</protein>
<gene>
    <name evidence="2" type="ORF">BDW42DRAFT_102123</name>
</gene>
<dbReference type="InterPro" id="IPR010730">
    <property type="entry name" value="HET"/>
</dbReference>
<reference evidence="3" key="1">
    <citation type="submission" date="2017-12" db="EMBL/GenBank/DDBJ databases">
        <authorList>
            <consortium name="DOE Joint Genome Institute"/>
            <person name="Mondo S.J."/>
            <person name="Kjaerbolling I."/>
            <person name="Vesth T.C."/>
            <person name="Frisvad J.C."/>
            <person name="Nybo J.L."/>
            <person name="Theobald S."/>
            <person name="Kuo A."/>
            <person name="Bowyer P."/>
            <person name="Matsuda Y."/>
            <person name="Lyhne E.K."/>
            <person name="Kogle M.E."/>
            <person name="Clum A."/>
            <person name="Lipzen A."/>
            <person name="Salamov A."/>
            <person name="Ngan C.Y."/>
            <person name="Daum C."/>
            <person name="Chiniquy J."/>
            <person name="Barry K."/>
            <person name="LaButti K."/>
            <person name="Haridas S."/>
            <person name="Simmons B.A."/>
            <person name="Magnuson J.K."/>
            <person name="Mortensen U.H."/>
            <person name="Larsen T.O."/>
            <person name="Grigoriev I.V."/>
            <person name="Baker S.E."/>
            <person name="Andersen M.R."/>
            <person name="Nordberg H.P."/>
            <person name="Cantor M.N."/>
            <person name="Hua S.X."/>
        </authorList>
    </citation>
    <scope>NUCLEOTIDE SEQUENCE [LARGE SCALE GENOMIC DNA]</scope>
    <source>
        <strain evidence="3">IBT 19404</strain>
    </source>
</reference>
<proteinExistence type="predicted"/>